<dbReference type="PANTHER" id="PTHR43798:SF33">
    <property type="entry name" value="HYDROLASE, PUTATIVE (AFU_ORTHOLOGUE AFUA_2G14860)-RELATED"/>
    <property type="match status" value="1"/>
</dbReference>
<evidence type="ECO:0000313" key="2">
    <source>
        <dbReference type="EMBL" id="USG60611.1"/>
    </source>
</evidence>
<dbReference type="PANTHER" id="PTHR43798">
    <property type="entry name" value="MONOACYLGLYCEROL LIPASE"/>
    <property type="match status" value="1"/>
</dbReference>
<dbReference type="EMBL" id="CP098747">
    <property type="protein sequence ID" value="USG60611.1"/>
    <property type="molecule type" value="Genomic_DNA"/>
</dbReference>
<protein>
    <submittedName>
        <fullName evidence="2">Haloalkane dehalogenase</fullName>
        <ecNumber evidence="2">3.8.1.5</ecNumber>
    </submittedName>
</protein>
<keyword evidence="3" id="KW-1185">Reference proteome</keyword>
<gene>
    <name evidence="2" type="ORF">NBZ79_15710</name>
</gene>
<dbReference type="Gene3D" id="3.40.50.1820">
    <property type="entry name" value="alpha/beta hydrolase"/>
    <property type="match status" value="1"/>
</dbReference>
<proteinExistence type="predicted"/>
<dbReference type="PRINTS" id="PR00412">
    <property type="entry name" value="EPOXHYDRLASE"/>
</dbReference>
<dbReference type="EC" id="3.8.1.5" evidence="2"/>
<dbReference type="InterPro" id="IPR050266">
    <property type="entry name" value="AB_hydrolase_sf"/>
</dbReference>
<name>A0ABY4W7I5_9PROT</name>
<feature type="domain" description="AB hydrolase-1" evidence="1">
    <location>
        <begin position="29"/>
        <end position="278"/>
    </location>
</feature>
<sequence length="292" mass="32948">MTAASKYKKKSATIRGIKMAYIEEGEGDPIVFLHGNPTSSYLWRNIMPHLEGQGRLIAPDLIGMGDSEKLQDSGPESYTFKEHRSFLHELLAYLEVDQNVTLVIHDWGSALGFDWANQNQGAMKGIAYMEGIVQSIPSWDSWPEGARNIFQGFRSPAGEDLVLEKNIFVERVLPGSIIRELEDAEQSEYLRPFRNAGEDRRPTLTWPRQIPIAGEPEDVVEIVNSYSEWLSQSELPKLFINADPGSILIGPQREFCRSWPNQTEITVKGLHFIQEDSPNEIGQAISDFVTKI</sequence>
<accession>A0ABY4W7I5</accession>
<evidence type="ECO:0000259" key="1">
    <source>
        <dbReference type="Pfam" id="PF00561"/>
    </source>
</evidence>
<keyword evidence="2" id="KW-0378">Hydrolase</keyword>
<dbReference type="SUPFAM" id="SSF53474">
    <property type="entry name" value="alpha/beta-Hydrolases"/>
    <property type="match status" value="1"/>
</dbReference>
<dbReference type="InterPro" id="IPR000073">
    <property type="entry name" value="AB_hydrolase_1"/>
</dbReference>
<dbReference type="GO" id="GO:0018786">
    <property type="term" value="F:haloalkane dehalogenase activity"/>
    <property type="evidence" value="ECO:0007669"/>
    <property type="project" value="UniProtKB-EC"/>
</dbReference>
<dbReference type="NCBIfam" id="NF002938">
    <property type="entry name" value="PRK03592.1"/>
    <property type="match status" value="1"/>
</dbReference>
<dbReference type="Pfam" id="PF00561">
    <property type="entry name" value="Abhydrolase_1"/>
    <property type="match status" value="1"/>
</dbReference>
<dbReference type="InterPro" id="IPR029058">
    <property type="entry name" value="AB_hydrolase_fold"/>
</dbReference>
<dbReference type="RefSeq" id="WP_251933492.1">
    <property type="nucleotide sequence ID" value="NZ_CP098747.1"/>
</dbReference>
<dbReference type="Proteomes" id="UP001056291">
    <property type="component" value="Chromosome"/>
</dbReference>
<evidence type="ECO:0000313" key="3">
    <source>
        <dbReference type="Proteomes" id="UP001056291"/>
    </source>
</evidence>
<organism evidence="2 3">
    <name type="scientific">Sneathiella marina</name>
    <dbReference type="NCBI Taxonomy" id="2950108"/>
    <lineage>
        <taxon>Bacteria</taxon>
        <taxon>Pseudomonadati</taxon>
        <taxon>Pseudomonadota</taxon>
        <taxon>Alphaproteobacteria</taxon>
        <taxon>Sneathiellales</taxon>
        <taxon>Sneathiellaceae</taxon>
        <taxon>Sneathiella</taxon>
    </lineage>
</organism>
<dbReference type="InterPro" id="IPR000639">
    <property type="entry name" value="Epox_hydrolase-like"/>
</dbReference>
<reference evidence="2" key="1">
    <citation type="submission" date="2022-06" db="EMBL/GenBank/DDBJ databases">
        <title>Sneathiella actinostolidae sp. nov., isolated from a sea anemonein the Western Pacific Ocean.</title>
        <authorList>
            <person name="Wei M.J."/>
        </authorList>
    </citation>
    <scope>NUCLEOTIDE SEQUENCE</scope>
    <source>
        <strain evidence="2">PHK-P5</strain>
    </source>
</reference>